<evidence type="ECO:0000256" key="3">
    <source>
        <dbReference type="ARBA" id="ARBA00022989"/>
    </source>
</evidence>
<keyword evidence="3 6" id="KW-1133">Transmembrane helix</keyword>
<dbReference type="RefSeq" id="WP_395114553.1">
    <property type="nucleotide sequence ID" value="NZ_JBIMSN010000090.1"/>
</dbReference>
<organism evidence="8 11">
    <name type="scientific">Antrihabitans spumae</name>
    <dbReference type="NCBI Taxonomy" id="3373370"/>
    <lineage>
        <taxon>Bacteria</taxon>
        <taxon>Bacillati</taxon>
        <taxon>Actinomycetota</taxon>
        <taxon>Actinomycetes</taxon>
        <taxon>Mycobacteriales</taxon>
        <taxon>Nocardiaceae</taxon>
        <taxon>Antrihabitans</taxon>
    </lineage>
</organism>
<reference evidence="11 12" key="1">
    <citation type="submission" date="2024-10" db="EMBL/GenBank/DDBJ databases">
        <authorList>
            <person name="Riesco R."/>
        </authorList>
    </citation>
    <scope>NUCLEOTIDE SEQUENCE [LARGE SCALE GENOMIC DNA]</scope>
    <source>
        <strain evidence="10 12">NCIMB 15448</strain>
        <strain evidence="8 11">NCIMB 15449</strain>
        <strain evidence="9 13">NCIMB 15450</strain>
    </source>
</reference>
<evidence type="ECO:0000313" key="8">
    <source>
        <dbReference type="EMBL" id="MFH5208973.1"/>
    </source>
</evidence>
<accession>A0ABW7JMK3</accession>
<feature type="transmembrane region" description="Helical" evidence="6">
    <location>
        <begin position="184"/>
        <end position="202"/>
    </location>
</feature>
<evidence type="ECO:0000313" key="12">
    <source>
        <dbReference type="Proteomes" id="UP001609176"/>
    </source>
</evidence>
<feature type="transmembrane region" description="Helical" evidence="6">
    <location>
        <begin position="208"/>
        <end position="228"/>
    </location>
</feature>
<dbReference type="SUPFAM" id="SSF144091">
    <property type="entry name" value="Rhomboid-like"/>
    <property type="match status" value="1"/>
</dbReference>
<feature type="region of interest" description="Disordered" evidence="5">
    <location>
        <begin position="24"/>
        <end position="48"/>
    </location>
</feature>
<evidence type="ECO:0000256" key="5">
    <source>
        <dbReference type="SAM" id="MobiDB-lite"/>
    </source>
</evidence>
<comment type="caution">
    <text evidence="8">The sequence shown here is derived from an EMBL/GenBank/DDBJ whole genome shotgun (WGS) entry which is preliminary data.</text>
</comment>
<dbReference type="InterPro" id="IPR035952">
    <property type="entry name" value="Rhomboid-like_sf"/>
</dbReference>
<keyword evidence="8" id="KW-0378">Hydrolase</keyword>
<feature type="transmembrane region" description="Helical" evidence="6">
    <location>
        <begin position="110"/>
        <end position="126"/>
    </location>
</feature>
<dbReference type="EMBL" id="JBIMSN010000090">
    <property type="protein sequence ID" value="MFH5230750.1"/>
    <property type="molecule type" value="Genomic_DNA"/>
</dbReference>
<gene>
    <name evidence="10" type="ORF">ACHIPV_14445</name>
    <name evidence="8" type="ORF">ACHIPZ_12320</name>
    <name evidence="9" type="ORF">ACHIRB_19590</name>
</gene>
<dbReference type="InterPro" id="IPR022764">
    <property type="entry name" value="Peptidase_S54_rhomboid_dom"/>
</dbReference>
<feature type="domain" description="Peptidase S54 rhomboid" evidence="7">
    <location>
        <begin position="93"/>
        <end position="228"/>
    </location>
</feature>
<keyword evidence="2 6" id="KW-0812">Transmembrane</keyword>
<dbReference type="Pfam" id="PF01694">
    <property type="entry name" value="Rhomboid"/>
    <property type="match status" value="1"/>
</dbReference>
<comment type="subcellular location">
    <subcellularLocation>
        <location evidence="1">Membrane</location>
        <topology evidence="1">Multi-pass membrane protein</topology>
    </subcellularLocation>
</comment>
<feature type="transmembrane region" description="Helical" evidence="6">
    <location>
        <begin position="157"/>
        <end position="177"/>
    </location>
</feature>
<dbReference type="EMBL" id="JBIMSO010000048">
    <property type="protein sequence ID" value="MFH5208973.1"/>
    <property type="molecule type" value="Genomic_DNA"/>
</dbReference>
<evidence type="ECO:0000256" key="4">
    <source>
        <dbReference type="ARBA" id="ARBA00023136"/>
    </source>
</evidence>
<proteinExistence type="predicted"/>
<dbReference type="Proteomes" id="UP001609176">
    <property type="component" value="Unassembled WGS sequence"/>
</dbReference>
<protein>
    <submittedName>
        <fullName evidence="8">Rhomboid family protein</fullName>
        <ecNumber evidence="8">3.4.21.-</ecNumber>
    </submittedName>
</protein>
<sequence length="242" mass="25263">MTQGSGIGASFDPDRIAALRAALDTPGTKTTSVPASPPPPGAKKAPRKRASWQTAALLVGSFAVMLYVLEFVDVVVPNHPLDQLGIEPREADGLWGIAFAPVLHFGWEHLIANTIPVLILGFLTLVAGIARGIYATAIIWVVGGVGVWLTGGAGTNHAGASVLIFGWLTYLLARGLFTRSITQILIGLAVLAVYGGVLWGVLPSDSGVSWQGHLFGAIGGLIAAWAVSSDDREARKRRAVAA</sequence>
<keyword evidence="4 6" id="KW-0472">Membrane</keyword>
<dbReference type="EMBL" id="JBIMSP010000020">
    <property type="protein sequence ID" value="MFH5243073.1"/>
    <property type="molecule type" value="Genomic_DNA"/>
</dbReference>
<dbReference type="GO" id="GO:0016787">
    <property type="term" value="F:hydrolase activity"/>
    <property type="evidence" value="ECO:0007669"/>
    <property type="project" value="UniProtKB-KW"/>
</dbReference>
<dbReference type="Gene3D" id="1.20.1540.10">
    <property type="entry name" value="Rhomboid-like"/>
    <property type="match status" value="1"/>
</dbReference>
<name>A0ABW7JMK3_9NOCA</name>
<dbReference type="EC" id="3.4.21.-" evidence="8"/>
<dbReference type="Proteomes" id="UP001609219">
    <property type="component" value="Unassembled WGS sequence"/>
</dbReference>
<evidence type="ECO:0000313" key="9">
    <source>
        <dbReference type="EMBL" id="MFH5230750.1"/>
    </source>
</evidence>
<evidence type="ECO:0000256" key="6">
    <source>
        <dbReference type="SAM" id="Phobius"/>
    </source>
</evidence>
<evidence type="ECO:0000313" key="13">
    <source>
        <dbReference type="Proteomes" id="UP001609219"/>
    </source>
</evidence>
<evidence type="ECO:0000256" key="2">
    <source>
        <dbReference type="ARBA" id="ARBA00022692"/>
    </source>
</evidence>
<evidence type="ECO:0000259" key="7">
    <source>
        <dbReference type="Pfam" id="PF01694"/>
    </source>
</evidence>
<keyword evidence="13" id="KW-1185">Reference proteome</keyword>
<evidence type="ECO:0000313" key="11">
    <source>
        <dbReference type="Proteomes" id="UP001609175"/>
    </source>
</evidence>
<feature type="transmembrane region" description="Helical" evidence="6">
    <location>
        <begin position="133"/>
        <end position="151"/>
    </location>
</feature>
<dbReference type="Proteomes" id="UP001609175">
    <property type="component" value="Unassembled WGS sequence"/>
</dbReference>
<evidence type="ECO:0000313" key="10">
    <source>
        <dbReference type="EMBL" id="MFH5243073.1"/>
    </source>
</evidence>
<evidence type="ECO:0000256" key="1">
    <source>
        <dbReference type="ARBA" id="ARBA00004141"/>
    </source>
</evidence>
<feature type="transmembrane region" description="Helical" evidence="6">
    <location>
        <begin position="50"/>
        <end position="69"/>
    </location>
</feature>